<proteinExistence type="predicted"/>
<dbReference type="InParanoid" id="A2EVQ2"/>
<dbReference type="AlphaFoldDB" id="A2EVQ2"/>
<evidence type="ECO:0000313" key="3">
    <source>
        <dbReference type="Proteomes" id="UP000001542"/>
    </source>
</evidence>
<keyword evidence="1" id="KW-0040">ANK repeat</keyword>
<evidence type="ECO:0000313" key="2">
    <source>
        <dbReference type="EMBL" id="EAY03262.1"/>
    </source>
</evidence>
<gene>
    <name evidence="2" type="ORF">TVAG_299250</name>
</gene>
<keyword evidence="3" id="KW-1185">Reference proteome</keyword>
<dbReference type="InterPro" id="IPR002110">
    <property type="entry name" value="Ankyrin_rpt"/>
</dbReference>
<dbReference type="SMART" id="SM00248">
    <property type="entry name" value="ANK"/>
    <property type="match status" value="3"/>
</dbReference>
<accession>A2EVQ2</accession>
<dbReference type="Pfam" id="PF12796">
    <property type="entry name" value="Ank_2"/>
    <property type="match status" value="1"/>
</dbReference>
<evidence type="ECO:0000256" key="1">
    <source>
        <dbReference type="PROSITE-ProRule" id="PRU00023"/>
    </source>
</evidence>
<dbReference type="EMBL" id="DS113510">
    <property type="protein sequence ID" value="EAY03262.1"/>
    <property type="molecule type" value="Genomic_DNA"/>
</dbReference>
<dbReference type="SUPFAM" id="SSF48403">
    <property type="entry name" value="Ankyrin repeat"/>
    <property type="match status" value="1"/>
</dbReference>
<dbReference type="GO" id="GO:0006355">
    <property type="term" value="P:regulation of DNA-templated transcription"/>
    <property type="evidence" value="ECO:0007669"/>
    <property type="project" value="InterPro"/>
</dbReference>
<organism evidence="2 3">
    <name type="scientific">Trichomonas vaginalis (strain ATCC PRA-98 / G3)</name>
    <dbReference type="NCBI Taxonomy" id="412133"/>
    <lineage>
        <taxon>Eukaryota</taxon>
        <taxon>Metamonada</taxon>
        <taxon>Parabasalia</taxon>
        <taxon>Trichomonadida</taxon>
        <taxon>Trichomonadidae</taxon>
        <taxon>Trichomonas</taxon>
    </lineage>
</organism>
<reference evidence="2" key="1">
    <citation type="submission" date="2006-10" db="EMBL/GenBank/DDBJ databases">
        <authorList>
            <person name="Amadeo P."/>
            <person name="Zhao Q."/>
            <person name="Wortman J."/>
            <person name="Fraser-Liggett C."/>
            <person name="Carlton J."/>
        </authorList>
    </citation>
    <scope>NUCLEOTIDE SEQUENCE</scope>
    <source>
        <strain evidence="2">G3</strain>
    </source>
</reference>
<dbReference type="RefSeq" id="XP_001315485.1">
    <property type="nucleotide sequence ID" value="XM_001315450.1"/>
</dbReference>
<dbReference type="PANTHER" id="PTHR24164:SF4">
    <property type="entry name" value="RELA-ASSOCIATED INHIBITOR"/>
    <property type="match status" value="1"/>
</dbReference>
<dbReference type="VEuPathDB" id="TrichDB:TVAGG3_0414430"/>
<dbReference type="VEuPathDB" id="TrichDB:TVAG_299250"/>
<sequence length="289" mass="33179">MEIDYKYYAGNIDKIINEDFIKIRETHQMCEILKLTYLSVDQFTRIFNIVKEYFDPNDIISMLKCSNVNFKKDKDNYTVIKCISEIFEMKPLNDIFLKHAGDFHIGNASYESSRSHSIQIKDFKISQLFYQVYEILEKAAANDDTKTIEECVKNNTWRIINDKGSNCIINAARKGNLKLVRLLQEYGADPCSKTDDDITILHYFCHRDSIEGVQFALQFININATTKTNKRTPLHIAAYLNYAKLCTFLCKQAGIQKNAKDSYNKTPLGVAIQKGNKDAQAALKACNCI</sequence>
<dbReference type="PROSITE" id="PS50088">
    <property type="entry name" value="ANK_REPEAT"/>
    <property type="match status" value="1"/>
</dbReference>
<dbReference type="PANTHER" id="PTHR24164">
    <property type="entry name" value="RELA-ASSOCIATED INHIBITOR"/>
    <property type="match status" value="1"/>
</dbReference>
<protein>
    <submittedName>
        <fullName evidence="2">Uncharacterized protein</fullName>
    </submittedName>
</protein>
<reference evidence="2" key="2">
    <citation type="journal article" date="2007" name="Science">
        <title>Draft genome sequence of the sexually transmitted pathogen Trichomonas vaginalis.</title>
        <authorList>
            <person name="Carlton J.M."/>
            <person name="Hirt R.P."/>
            <person name="Silva J.C."/>
            <person name="Delcher A.L."/>
            <person name="Schatz M."/>
            <person name="Zhao Q."/>
            <person name="Wortman J.R."/>
            <person name="Bidwell S.L."/>
            <person name="Alsmark U.C.M."/>
            <person name="Besteiro S."/>
            <person name="Sicheritz-Ponten T."/>
            <person name="Noel C.J."/>
            <person name="Dacks J.B."/>
            <person name="Foster P.G."/>
            <person name="Simillion C."/>
            <person name="Van de Peer Y."/>
            <person name="Miranda-Saavedra D."/>
            <person name="Barton G.J."/>
            <person name="Westrop G.D."/>
            <person name="Mueller S."/>
            <person name="Dessi D."/>
            <person name="Fiori P.L."/>
            <person name="Ren Q."/>
            <person name="Paulsen I."/>
            <person name="Zhang H."/>
            <person name="Bastida-Corcuera F.D."/>
            <person name="Simoes-Barbosa A."/>
            <person name="Brown M.T."/>
            <person name="Hayes R.D."/>
            <person name="Mukherjee M."/>
            <person name="Okumura C.Y."/>
            <person name="Schneider R."/>
            <person name="Smith A.J."/>
            <person name="Vanacova S."/>
            <person name="Villalvazo M."/>
            <person name="Haas B.J."/>
            <person name="Pertea M."/>
            <person name="Feldblyum T.V."/>
            <person name="Utterback T.R."/>
            <person name="Shu C.L."/>
            <person name="Osoegawa K."/>
            <person name="de Jong P.J."/>
            <person name="Hrdy I."/>
            <person name="Horvathova L."/>
            <person name="Zubacova Z."/>
            <person name="Dolezal P."/>
            <person name="Malik S.B."/>
            <person name="Logsdon J.M. Jr."/>
            <person name="Henze K."/>
            <person name="Gupta A."/>
            <person name="Wang C.C."/>
            <person name="Dunne R.L."/>
            <person name="Upcroft J.A."/>
            <person name="Upcroft P."/>
            <person name="White O."/>
            <person name="Salzberg S.L."/>
            <person name="Tang P."/>
            <person name="Chiu C.-H."/>
            <person name="Lee Y.-S."/>
            <person name="Embley T.M."/>
            <person name="Coombs G.H."/>
            <person name="Mottram J.C."/>
            <person name="Tachezy J."/>
            <person name="Fraser-Liggett C.M."/>
            <person name="Johnson P.J."/>
        </authorList>
    </citation>
    <scope>NUCLEOTIDE SEQUENCE [LARGE SCALE GENOMIC DNA]</scope>
    <source>
        <strain evidence="2">G3</strain>
    </source>
</reference>
<dbReference type="SMR" id="A2EVQ2"/>
<dbReference type="Proteomes" id="UP000001542">
    <property type="component" value="Unassembled WGS sequence"/>
</dbReference>
<dbReference type="STRING" id="5722.A2EVQ2"/>
<dbReference type="KEGG" id="tva:4761104"/>
<dbReference type="InterPro" id="IPR028320">
    <property type="entry name" value="iASPP"/>
</dbReference>
<dbReference type="InterPro" id="IPR036770">
    <property type="entry name" value="Ankyrin_rpt-contain_sf"/>
</dbReference>
<feature type="repeat" description="ANK" evidence="1">
    <location>
        <begin position="163"/>
        <end position="195"/>
    </location>
</feature>
<dbReference type="Gene3D" id="1.25.40.20">
    <property type="entry name" value="Ankyrin repeat-containing domain"/>
    <property type="match status" value="1"/>
</dbReference>
<name>A2EVQ2_TRIV3</name>